<dbReference type="EC" id="1.3.1.-" evidence="12"/>
<feature type="binding site" evidence="14">
    <location>
        <begin position="226"/>
        <end position="227"/>
    </location>
    <ligand>
        <name>FMN</name>
        <dbReference type="ChEBI" id="CHEBI:58210"/>
    </ligand>
</feature>
<reference evidence="17" key="1">
    <citation type="submission" date="2019-01" db="EMBL/GenBank/DDBJ databases">
        <title>Draft genomes of a novel of Sporanaerobacter strains.</title>
        <authorList>
            <person name="Ma S."/>
        </authorList>
    </citation>
    <scope>NUCLEOTIDE SEQUENCE [LARGE SCALE GENOMIC DNA]</scope>
    <source>
        <strain evidence="17">NJN-17</strain>
    </source>
</reference>
<dbReference type="InterPro" id="IPR001269">
    <property type="entry name" value="DUS_fam"/>
</dbReference>
<evidence type="ECO:0000256" key="1">
    <source>
        <dbReference type="ARBA" id="ARBA00001917"/>
    </source>
</evidence>
<evidence type="ECO:0000256" key="14">
    <source>
        <dbReference type="PIRSR" id="PIRSR006621-2"/>
    </source>
</evidence>
<evidence type="ECO:0000256" key="9">
    <source>
        <dbReference type="ARBA" id="ARBA00023002"/>
    </source>
</evidence>
<comment type="cofactor">
    <cofactor evidence="1 12 14">
        <name>FMN</name>
        <dbReference type="ChEBI" id="CHEBI:58210"/>
    </cofactor>
</comment>
<dbReference type="PANTHER" id="PTHR45846">
    <property type="entry name" value="TRNA-DIHYDROURIDINE(47) SYNTHASE [NAD(P)(+)]-LIKE"/>
    <property type="match status" value="1"/>
</dbReference>
<comment type="similarity">
    <text evidence="12">Belongs to the dus family.</text>
</comment>
<dbReference type="AlphaFoldDB" id="A0A410QFX0"/>
<keyword evidence="7" id="KW-0521">NADP</keyword>
<evidence type="ECO:0000259" key="15">
    <source>
        <dbReference type="Pfam" id="PF01207"/>
    </source>
</evidence>
<dbReference type="OrthoDB" id="9764501at2"/>
<name>A0A410QFX0_9FIRM</name>
<evidence type="ECO:0000256" key="5">
    <source>
        <dbReference type="ARBA" id="ARBA00022643"/>
    </source>
</evidence>
<evidence type="ECO:0000256" key="6">
    <source>
        <dbReference type="ARBA" id="ARBA00022694"/>
    </source>
</evidence>
<sequence length="328" mass="37076">MRIGSVDVKNNIFLAPMAGVTDSSFRIICREMGAGLVYTEMVSSKGLYYKDKKTYDIMSIENGERPVGVQIFGSDPDIMAEVVSDHINKRNDIDVIDINMGCPAPKVVKNGDGSALLKDIDLIGKIVSNVVKVAEKPVTVKIRKGWDKENINALKVAKIIEESGAQGITIHGRTRDMFYSGEADWDIIREVKKTVKIPVIGNGDIYEPKDAVEMFRYTGCDGVMIGRSARGNPWIFKRVLRLIQGKEDFLPTEEEIIHTAIRHMELICSIKGEKRGIKEMRKHLSWYIKGMRNSAVIKNHINQMNDKNEIEELLLEYLRELRHNLRSG</sequence>
<comment type="catalytic activity">
    <reaction evidence="11">
        <text>a 5,6-dihydrouridine in tRNA + NAD(+) = a uridine in tRNA + NADH + H(+)</text>
        <dbReference type="Rhea" id="RHEA:54452"/>
        <dbReference type="Rhea" id="RHEA-COMP:13339"/>
        <dbReference type="Rhea" id="RHEA-COMP:13887"/>
        <dbReference type="ChEBI" id="CHEBI:15378"/>
        <dbReference type="ChEBI" id="CHEBI:57540"/>
        <dbReference type="ChEBI" id="CHEBI:57945"/>
        <dbReference type="ChEBI" id="CHEBI:65315"/>
        <dbReference type="ChEBI" id="CHEBI:74443"/>
    </reaction>
</comment>
<keyword evidence="17" id="KW-1185">Reference proteome</keyword>
<keyword evidence="9 12" id="KW-0560">Oxidoreductase</keyword>
<feature type="domain" description="DUS-like FMN-binding" evidence="15">
    <location>
        <begin position="14"/>
        <end position="317"/>
    </location>
</feature>
<evidence type="ECO:0000256" key="10">
    <source>
        <dbReference type="ARBA" id="ARBA00048205"/>
    </source>
</evidence>
<dbReference type="InterPro" id="IPR004652">
    <property type="entry name" value="DusB-like"/>
</dbReference>
<dbReference type="InterPro" id="IPR013785">
    <property type="entry name" value="Aldolase_TIM"/>
</dbReference>
<evidence type="ECO:0000256" key="12">
    <source>
        <dbReference type="PIRNR" id="PIRNR006621"/>
    </source>
</evidence>
<keyword evidence="3" id="KW-0820">tRNA-binding</keyword>
<dbReference type="PROSITE" id="PS01136">
    <property type="entry name" value="UPF0034"/>
    <property type="match status" value="1"/>
</dbReference>
<keyword evidence="14" id="KW-0547">Nucleotide-binding</keyword>
<accession>A0A410QFX0</accession>
<dbReference type="PANTHER" id="PTHR45846:SF1">
    <property type="entry name" value="TRNA-DIHYDROURIDINE(47) SYNTHASE [NAD(P)(+)]-LIKE"/>
    <property type="match status" value="1"/>
</dbReference>
<feature type="binding site" evidence="14">
    <location>
        <position position="141"/>
    </location>
    <ligand>
        <name>FMN</name>
        <dbReference type="ChEBI" id="CHEBI:58210"/>
    </ligand>
</feature>
<keyword evidence="4 12" id="KW-0285">Flavoprotein</keyword>
<dbReference type="Proteomes" id="UP000287969">
    <property type="component" value="Chromosome"/>
</dbReference>
<evidence type="ECO:0000256" key="7">
    <source>
        <dbReference type="ARBA" id="ARBA00022857"/>
    </source>
</evidence>
<evidence type="ECO:0000313" key="16">
    <source>
        <dbReference type="EMBL" id="QAT62738.1"/>
    </source>
</evidence>
<dbReference type="RefSeq" id="WP_128753087.1">
    <property type="nucleotide sequence ID" value="NZ_CP035282.1"/>
</dbReference>
<keyword evidence="8" id="KW-0694">RNA-binding</keyword>
<dbReference type="EMBL" id="CP035282">
    <property type="protein sequence ID" value="QAT62738.1"/>
    <property type="molecule type" value="Genomic_DNA"/>
</dbReference>
<dbReference type="InterPro" id="IPR018517">
    <property type="entry name" value="tRNA_hU_synthase_CS"/>
</dbReference>
<dbReference type="NCBIfam" id="TIGR00737">
    <property type="entry name" value="nifR3_yhdG"/>
    <property type="match status" value="1"/>
</dbReference>
<dbReference type="Gene3D" id="1.10.1200.80">
    <property type="entry name" value="Putative flavin oxidoreducatase, domain 2"/>
    <property type="match status" value="1"/>
</dbReference>
<protein>
    <recommendedName>
        <fullName evidence="12">tRNA-dihydrouridine synthase</fullName>
        <ecNumber evidence="12">1.3.1.-</ecNumber>
    </recommendedName>
</protein>
<evidence type="ECO:0000256" key="2">
    <source>
        <dbReference type="ARBA" id="ARBA00002790"/>
    </source>
</evidence>
<feature type="binding site" evidence="14">
    <location>
        <position position="171"/>
    </location>
    <ligand>
        <name>FMN</name>
        <dbReference type="ChEBI" id="CHEBI:58210"/>
    </ligand>
</feature>
<dbReference type="Gene3D" id="3.20.20.70">
    <property type="entry name" value="Aldolase class I"/>
    <property type="match status" value="1"/>
</dbReference>
<keyword evidence="6 12" id="KW-0819">tRNA processing</keyword>
<gene>
    <name evidence="16" type="primary">dusB</name>
    <name evidence="16" type="ORF">EQM13_14780</name>
</gene>
<feature type="active site" description="Proton donor" evidence="13">
    <location>
        <position position="102"/>
    </location>
</feature>
<dbReference type="GO" id="GO:0000049">
    <property type="term" value="F:tRNA binding"/>
    <property type="evidence" value="ECO:0007669"/>
    <property type="project" value="UniProtKB-KW"/>
</dbReference>
<feature type="binding site" evidence="14">
    <location>
        <begin position="16"/>
        <end position="18"/>
    </location>
    <ligand>
        <name>FMN</name>
        <dbReference type="ChEBI" id="CHEBI:58210"/>
    </ligand>
</feature>
<dbReference type="GO" id="GO:0050660">
    <property type="term" value="F:flavin adenine dinucleotide binding"/>
    <property type="evidence" value="ECO:0007669"/>
    <property type="project" value="InterPro"/>
</dbReference>
<dbReference type="SUPFAM" id="SSF51395">
    <property type="entry name" value="FMN-linked oxidoreductases"/>
    <property type="match status" value="1"/>
</dbReference>
<organism evidence="16 17">
    <name type="scientific">Acidilutibacter cellobiosedens</name>
    <dbReference type="NCBI Taxonomy" id="2507161"/>
    <lineage>
        <taxon>Bacteria</taxon>
        <taxon>Bacillati</taxon>
        <taxon>Bacillota</taxon>
        <taxon>Tissierellia</taxon>
        <taxon>Tissierellales</taxon>
        <taxon>Acidilutibacteraceae</taxon>
        <taxon>Acidilutibacter</taxon>
    </lineage>
</organism>
<dbReference type="InterPro" id="IPR024036">
    <property type="entry name" value="tRNA-dHydroUridine_Synthase_C"/>
</dbReference>
<comment type="function">
    <text evidence="2 12">Catalyzes the synthesis of 5,6-dihydrouridine (D), a modified base found in the D-loop of most tRNAs, via the reduction of the C5-C6 double bond in target uridines.</text>
</comment>
<dbReference type="InterPro" id="IPR035587">
    <property type="entry name" value="DUS-like_FMN-bd"/>
</dbReference>
<evidence type="ECO:0000256" key="11">
    <source>
        <dbReference type="ARBA" id="ARBA00048802"/>
    </source>
</evidence>
<proteinExistence type="inferred from homology"/>
<dbReference type="GO" id="GO:0017150">
    <property type="term" value="F:tRNA dihydrouridine synthase activity"/>
    <property type="evidence" value="ECO:0007669"/>
    <property type="project" value="InterPro"/>
</dbReference>
<evidence type="ECO:0000256" key="8">
    <source>
        <dbReference type="ARBA" id="ARBA00022884"/>
    </source>
</evidence>
<feature type="binding site" evidence="14">
    <location>
        <position position="70"/>
    </location>
    <ligand>
        <name>FMN</name>
        <dbReference type="ChEBI" id="CHEBI:58210"/>
    </ligand>
</feature>
<evidence type="ECO:0000313" key="17">
    <source>
        <dbReference type="Proteomes" id="UP000287969"/>
    </source>
</evidence>
<dbReference type="Pfam" id="PF01207">
    <property type="entry name" value="Dus"/>
    <property type="match status" value="1"/>
</dbReference>
<dbReference type="KEGG" id="spoa:EQM13_14780"/>
<dbReference type="CDD" id="cd02801">
    <property type="entry name" value="DUS_like_FMN"/>
    <property type="match status" value="1"/>
</dbReference>
<keyword evidence="5 12" id="KW-0288">FMN</keyword>
<comment type="catalytic activity">
    <reaction evidence="10">
        <text>a 5,6-dihydrouridine in tRNA + NADP(+) = a uridine in tRNA + NADPH + H(+)</text>
        <dbReference type="Rhea" id="RHEA:23624"/>
        <dbReference type="Rhea" id="RHEA-COMP:13339"/>
        <dbReference type="Rhea" id="RHEA-COMP:13887"/>
        <dbReference type="ChEBI" id="CHEBI:15378"/>
        <dbReference type="ChEBI" id="CHEBI:57783"/>
        <dbReference type="ChEBI" id="CHEBI:58349"/>
        <dbReference type="ChEBI" id="CHEBI:65315"/>
        <dbReference type="ChEBI" id="CHEBI:74443"/>
    </reaction>
</comment>
<evidence type="ECO:0000256" key="4">
    <source>
        <dbReference type="ARBA" id="ARBA00022630"/>
    </source>
</evidence>
<evidence type="ECO:0000256" key="3">
    <source>
        <dbReference type="ARBA" id="ARBA00022555"/>
    </source>
</evidence>
<dbReference type="PIRSF" id="PIRSF006621">
    <property type="entry name" value="Dus"/>
    <property type="match status" value="1"/>
</dbReference>
<evidence type="ECO:0000256" key="13">
    <source>
        <dbReference type="PIRSR" id="PIRSR006621-1"/>
    </source>
</evidence>